<organism evidence="1 2">
    <name type="scientific">Streptomyces macrosporus</name>
    <dbReference type="NCBI Taxonomy" id="44032"/>
    <lineage>
        <taxon>Bacteria</taxon>
        <taxon>Bacillati</taxon>
        <taxon>Actinomycetota</taxon>
        <taxon>Actinomycetes</taxon>
        <taxon>Kitasatosporales</taxon>
        <taxon>Streptomycetaceae</taxon>
        <taxon>Streptomyces</taxon>
    </lineage>
</organism>
<sequence length="150" mass="16744">MTLAGVLLGTAGTLTGQYMTTRVELRRDRRQREEAEHAERKEAVMGFLAAAQRVELALDRRDLGFPDGDDGGAAAGDERLHDLWLAKKTVELVCSHETAQAAHDYTLALHRLVRDESADAGTLGKRERRHAFMEAARRELGADRPALRRR</sequence>
<keyword evidence="2" id="KW-1185">Reference proteome</keyword>
<accession>A0ABN3K250</accession>
<comment type="caution">
    <text evidence="1">The sequence shown here is derived from an EMBL/GenBank/DDBJ whole genome shotgun (WGS) entry which is preliminary data.</text>
</comment>
<evidence type="ECO:0000313" key="1">
    <source>
        <dbReference type="EMBL" id="GAA2447282.1"/>
    </source>
</evidence>
<dbReference type="RefSeq" id="WP_344323613.1">
    <property type="nucleotide sequence ID" value="NZ_BAAASZ010000024.1"/>
</dbReference>
<evidence type="ECO:0000313" key="2">
    <source>
        <dbReference type="Proteomes" id="UP001501638"/>
    </source>
</evidence>
<protein>
    <recommendedName>
        <fullName evidence="3">Protein kilB</fullName>
    </recommendedName>
</protein>
<name>A0ABN3K250_9ACTN</name>
<gene>
    <name evidence="1" type="ORF">GCM10010405_33410</name>
</gene>
<evidence type="ECO:0008006" key="3">
    <source>
        <dbReference type="Google" id="ProtNLM"/>
    </source>
</evidence>
<dbReference type="Proteomes" id="UP001501638">
    <property type="component" value="Unassembled WGS sequence"/>
</dbReference>
<dbReference type="EMBL" id="BAAASZ010000024">
    <property type="protein sequence ID" value="GAA2447282.1"/>
    <property type="molecule type" value="Genomic_DNA"/>
</dbReference>
<proteinExistence type="predicted"/>
<reference evidence="1 2" key="1">
    <citation type="journal article" date="2019" name="Int. J. Syst. Evol. Microbiol.">
        <title>The Global Catalogue of Microorganisms (GCM) 10K type strain sequencing project: providing services to taxonomists for standard genome sequencing and annotation.</title>
        <authorList>
            <consortium name="The Broad Institute Genomics Platform"/>
            <consortium name="The Broad Institute Genome Sequencing Center for Infectious Disease"/>
            <person name="Wu L."/>
            <person name="Ma J."/>
        </authorList>
    </citation>
    <scope>NUCLEOTIDE SEQUENCE [LARGE SCALE GENOMIC DNA]</scope>
    <source>
        <strain evidence="1 2">JCM 6305</strain>
    </source>
</reference>